<reference evidence="2" key="1">
    <citation type="journal article" date="2019" name="Int. J. Syst. Evol. Microbiol.">
        <title>The Global Catalogue of Microorganisms (GCM) 10K type strain sequencing project: providing services to taxonomists for standard genome sequencing and annotation.</title>
        <authorList>
            <consortium name="The Broad Institute Genomics Platform"/>
            <consortium name="The Broad Institute Genome Sequencing Center for Infectious Disease"/>
            <person name="Wu L."/>
            <person name="Ma J."/>
        </authorList>
    </citation>
    <scope>NUCLEOTIDE SEQUENCE [LARGE SCALE GENOMIC DNA]</scope>
    <source>
        <strain evidence="2">CGMCC 1.15103</strain>
    </source>
</reference>
<sequence length="221" mass="23340">MSEQEKRKGTTYWLATIGARTERGGCVTSGSENTYCGLPLARVGDVVTSGDGSEAVILDGAGFATTIDHRPAALVGSSLSNGDHIISTIWEDAGIFVAEGEQIEGLFDADYVPPPPGPLHRFAVKGATTPRGGVLKDATSGYKVEGLSMAARIGDFVEYADGSRARIVTGVGVPDRPHLAYAVVGSVLDNGDFINDSPHREPRTSTIFVPINEHGVERTRE</sequence>
<proteinExistence type="predicted"/>
<protein>
    <recommendedName>
        <fullName evidence="3">Hedgehog/Intein (Hint) domain-containing protein</fullName>
    </recommendedName>
</protein>
<dbReference type="InterPro" id="IPR008727">
    <property type="entry name" value="PAAR_motif"/>
</dbReference>
<dbReference type="Proteomes" id="UP000602004">
    <property type="component" value="Unassembled WGS sequence"/>
</dbReference>
<dbReference type="EMBL" id="BMHL01000001">
    <property type="protein sequence ID" value="GGC22239.1"/>
    <property type="molecule type" value="Genomic_DNA"/>
</dbReference>
<evidence type="ECO:0000313" key="2">
    <source>
        <dbReference type="Proteomes" id="UP000602004"/>
    </source>
</evidence>
<name>A0ABQ1LD68_9BURK</name>
<keyword evidence="2" id="KW-1185">Reference proteome</keyword>
<accession>A0ABQ1LD68</accession>
<dbReference type="RefSeq" id="WP_115780382.1">
    <property type="nucleotide sequence ID" value="NZ_BMHL01000001.1"/>
</dbReference>
<organism evidence="1 2">
    <name type="scientific">Paraburkholderia caffeinilytica</name>
    <dbReference type="NCBI Taxonomy" id="1761016"/>
    <lineage>
        <taxon>Bacteria</taxon>
        <taxon>Pseudomonadati</taxon>
        <taxon>Pseudomonadota</taxon>
        <taxon>Betaproteobacteria</taxon>
        <taxon>Burkholderiales</taxon>
        <taxon>Burkholderiaceae</taxon>
        <taxon>Paraburkholderia</taxon>
    </lineage>
</organism>
<comment type="caution">
    <text evidence="1">The sequence shown here is derived from an EMBL/GenBank/DDBJ whole genome shotgun (WGS) entry which is preliminary data.</text>
</comment>
<dbReference type="Pfam" id="PF05488">
    <property type="entry name" value="PAAR_motif"/>
    <property type="match status" value="1"/>
</dbReference>
<gene>
    <name evidence="1" type="ORF">GCM10011400_05730</name>
</gene>
<evidence type="ECO:0008006" key="3">
    <source>
        <dbReference type="Google" id="ProtNLM"/>
    </source>
</evidence>
<evidence type="ECO:0000313" key="1">
    <source>
        <dbReference type="EMBL" id="GGC22239.1"/>
    </source>
</evidence>